<feature type="transmembrane region" description="Helical" evidence="1">
    <location>
        <begin position="43"/>
        <end position="66"/>
    </location>
</feature>
<keyword evidence="1" id="KW-0812">Transmembrane</keyword>
<accession>A0ABR6Z6E4</accession>
<organism evidence="2 3">
    <name type="scientific">Undibacterium umbellatum</name>
    <dbReference type="NCBI Taxonomy" id="2762300"/>
    <lineage>
        <taxon>Bacteria</taxon>
        <taxon>Pseudomonadati</taxon>
        <taxon>Pseudomonadota</taxon>
        <taxon>Betaproteobacteria</taxon>
        <taxon>Burkholderiales</taxon>
        <taxon>Oxalobacteraceae</taxon>
        <taxon>Undibacterium</taxon>
    </lineage>
</organism>
<reference evidence="2 3" key="1">
    <citation type="submission" date="2020-08" db="EMBL/GenBank/DDBJ databases">
        <title>Novel species isolated from subtropical streams in China.</title>
        <authorList>
            <person name="Lu H."/>
        </authorList>
    </citation>
    <scope>NUCLEOTIDE SEQUENCE [LARGE SCALE GENOMIC DNA]</scope>
    <source>
        <strain evidence="2 3">NL8W</strain>
    </source>
</reference>
<gene>
    <name evidence="2" type="ORF">H8L47_07215</name>
</gene>
<dbReference type="Proteomes" id="UP000646911">
    <property type="component" value="Unassembled WGS sequence"/>
</dbReference>
<evidence type="ECO:0000256" key="1">
    <source>
        <dbReference type="SAM" id="Phobius"/>
    </source>
</evidence>
<feature type="transmembrane region" description="Helical" evidence="1">
    <location>
        <begin position="144"/>
        <end position="164"/>
    </location>
</feature>
<evidence type="ECO:0000313" key="3">
    <source>
        <dbReference type="Proteomes" id="UP000646911"/>
    </source>
</evidence>
<comment type="caution">
    <text evidence="2">The sequence shown here is derived from an EMBL/GenBank/DDBJ whole genome shotgun (WGS) entry which is preliminary data.</text>
</comment>
<dbReference type="RefSeq" id="WP_186952785.1">
    <property type="nucleotide sequence ID" value="NZ_JACOFX010000002.1"/>
</dbReference>
<keyword evidence="3" id="KW-1185">Reference proteome</keyword>
<sequence>MTSPFTQARLTTWLFCLITSLLVAAFNTLAWRMTGFNLFSFSYMVLLPIGALVMGFAALSGFYLGATRFHFQPGRIDFAFLLIVAVAFAVQIFLGIYLSFYFMGSVPNPSLDSFMEFISLYVTRVKHTMHLDRHTSDSVAAGGAGWYLLMVQVMALCAVARTIYGATDRRGSAQWE</sequence>
<dbReference type="EMBL" id="JACOFX010000002">
    <property type="protein sequence ID" value="MBC3907348.1"/>
    <property type="molecule type" value="Genomic_DNA"/>
</dbReference>
<feature type="transmembrane region" description="Helical" evidence="1">
    <location>
        <begin position="78"/>
        <end position="103"/>
    </location>
</feature>
<keyword evidence="1" id="KW-0472">Membrane</keyword>
<evidence type="ECO:0000313" key="2">
    <source>
        <dbReference type="EMBL" id="MBC3907348.1"/>
    </source>
</evidence>
<keyword evidence="1" id="KW-1133">Transmembrane helix</keyword>
<name>A0ABR6Z6E4_9BURK</name>
<protein>
    <submittedName>
        <fullName evidence="2">Uncharacterized protein</fullName>
    </submittedName>
</protein>
<proteinExistence type="predicted"/>
<feature type="transmembrane region" description="Helical" evidence="1">
    <location>
        <begin position="12"/>
        <end position="31"/>
    </location>
</feature>